<proteinExistence type="predicted"/>
<reference evidence="7 8" key="1">
    <citation type="submission" date="2015-05" db="EMBL/GenBank/DDBJ databases">
        <title>Distinctive expansion of gene families associated with plant cell wall degradation and secondary metabolism in the genomes of grapevine trunk pathogens.</title>
        <authorList>
            <person name="Lawrence D.P."/>
            <person name="Travadon R."/>
            <person name="Rolshausen P.E."/>
            <person name="Baumgartner K."/>
        </authorList>
    </citation>
    <scope>NUCLEOTIDE SEQUENCE [LARGE SCALE GENOMIC DNA]</scope>
    <source>
        <strain evidence="7">UCRPC4</strain>
    </source>
</reference>
<dbReference type="Pfam" id="PF01284">
    <property type="entry name" value="MARVEL"/>
    <property type="match status" value="1"/>
</dbReference>
<feature type="domain" description="MARVEL" evidence="6">
    <location>
        <begin position="6"/>
        <end position="145"/>
    </location>
</feature>
<dbReference type="GO" id="GO:0005886">
    <property type="term" value="C:plasma membrane"/>
    <property type="evidence" value="ECO:0007669"/>
    <property type="project" value="TreeGrafter"/>
</dbReference>
<evidence type="ECO:0000256" key="5">
    <source>
        <dbReference type="SAM" id="Phobius"/>
    </source>
</evidence>
<comment type="caution">
    <text evidence="7">The sequence shown here is derived from an EMBL/GenBank/DDBJ whole genome shotgun (WGS) entry which is preliminary data.</text>
</comment>
<evidence type="ECO:0000256" key="3">
    <source>
        <dbReference type="ARBA" id="ARBA00022989"/>
    </source>
</evidence>
<feature type="transmembrane region" description="Helical" evidence="5">
    <location>
        <begin position="12"/>
        <end position="30"/>
    </location>
</feature>
<dbReference type="Proteomes" id="UP000053317">
    <property type="component" value="Unassembled WGS sequence"/>
</dbReference>
<dbReference type="InterPro" id="IPR052649">
    <property type="entry name" value="NCE102-like"/>
</dbReference>
<gene>
    <name evidence="7" type="ORF">UCRPC4_g03522</name>
</gene>
<dbReference type="GO" id="GO:0072659">
    <property type="term" value="P:protein localization to plasma membrane"/>
    <property type="evidence" value="ECO:0007669"/>
    <property type="project" value="TreeGrafter"/>
</dbReference>
<dbReference type="PANTHER" id="PTHR28165:SF1">
    <property type="entry name" value="NON-CLASSICAL EXPORT PROTEIN 2-RELATED"/>
    <property type="match status" value="1"/>
</dbReference>
<dbReference type="InterPro" id="IPR008253">
    <property type="entry name" value="Marvel"/>
</dbReference>
<reference evidence="7 8" key="2">
    <citation type="submission" date="2015-05" db="EMBL/GenBank/DDBJ databases">
        <authorList>
            <person name="Morales-Cruz A."/>
            <person name="Amrine K.C."/>
            <person name="Cantu D."/>
        </authorList>
    </citation>
    <scope>NUCLEOTIDE SEQUENCE [LARGE SCALE GENOMIC DNA]</scope>
    <source>
        <strain evidence="7">UCRPC4</strain>
    </source>
</reference>
<keyword evidence="2 5" id="KW-0812">Transmembrane</keyword>
<evidence type="ECO:0000259" key="6">
    <source>
        <dbReference type="Pfam" id="PF01284"/>
    </source>
</evidence>
<feature type="transmembrane region" description="Helical" evidence="5">
    <location>
        <begin position="74"/>
        <end position="93"/>
    </location>
</feature>
<feature type="transmembrane region" description="Helical" evidence="5">
    <location>
        <begin position="130"/>
        <end position="153"/>
    </location>
</feature>
<dbReference type="PANTHER" id="PTHR28165">
    <property type="entry name" value="NON-CLASSICAL EXPORT PROTEIN 2-RELATED"/>
    <property type="match status" value="1"/>
</dbReference>
<accession>A0A0G2EH74</accession>
<dbReference type="OrthoDB" id="5423111at2759"/>
<evidence type="ECO:0000313" key="7">
    <source>
        <dbReference type="EMBL" id="KKY21571.1"/>
    </source>
</evidence>
<keyword evidence="8" id="KW-1185">Reference proteome</keyword>
<evidence type="ECO:0000256" key="4">
    <source>
        <dbReference type="ARBA" id="ARBA00023136"/>
    </source>
</evidence>
<name>A0A0G2EH74_PHACM</name>
<sequence length="170" mass="18120">MVSRVLNLGLRAWEWLMALLVMALIGNMIADANSGNPSVVNFGMFCAVFAMLTLLYLTAIAVNESFIGHGALPLALDALNSLFWFCAAVALAAELGVHSCSNKTYTKNNRITNGADNRNKRCTEAQASTAFLWFGWAAFTASAVFSSVGARGVNLRAPGIRRGGPAMSQV</sequence>
<evidence type="ECO:0000256" key="1">
    <source>
        <dbReference type="ARBA" id="ARBA00004141"/>
    </source>
</evidence>
<keyword evidence="4 5" id="KW-0472">Membrane</keyword>
<protein>
    <submittedName>
        <fullName evidence="7">Putative non-classical export protein</fullName>
    </submittedName>
</protein>
<dbReference type="AlphaFoldDB" id="A0A0G2EH74"/>
<dbReference type="EMBL" id="LCWF01000083">
    <property type="protein sequence ID" value="KKY21571.1"/>
    <property type="molecule type" value="Genomic_DNA"/>
</dbReference>
<dbReference type="GO" id="GO:0070941">
    <property type="term" value="P:eisosome assembly"/>
    <property type="evidence" value="ECO:0007669"/>
    <property type="project" value="TreeGrafter"/>
</dbReference>
<organism evidence="7 8">
    <name type="scientific">Phaeomoniella chlamydospora</name>
    <name type="common">Phaeoacremonium chlamydosporum</name>
    <dbReference type="NCBI Taxonomy" id="158046"/>
    <lineage>
        <taxon>Eukaryota</taxon>
        <taxon>Fungi</taxon>
        <taxon>Dikarya</taxon>
        <taxon>Ascomycota</taxon>
        <taxon>Pezizomycotina</taxon>
        <taxon>Eurotiomycetes</taxon>
        <taxon>Chaetothyriomycetidae</taxon>
        <taxon>Phaeomoniellales</taxon>
        <taxon>Phaeomoniellaceae</taxon>
        <taxon>Phaeomoniella</taxon>
    </lineage>
</organism>
<evidence type="ECO:0000256" key="2">
    <source>
        <dbReference type="ARBA" id="ARBA00022692"/>
    </source>
</evidence>
<dbReference type="GO" id="GO:0032126">
    <property type="term" value="C:eisosome"/>
    <property type="evidence" value="ECO:0007669"/>
    <property type="project" value="TreeGrafter"/>
</dbReference>
<keyword evidence="3 5" id="KW-1133">Transmembrane helix</keyword>
<comment type="subcellular location">
    <subcellularLocation>
        <location evidence="1">Membrane</location>
        <topology evidence="1">Multi-pass membrane protein</topology>
    </subcellularLocation>
</comment>
<evidence type="ECO:0000313" key="8">
    <source>
        <dbReference type="Proteomes" id="UP000053317"/>
    </source>
</evidence>
<feature type="transmembrane region" description="Helical" evidence="5">
    <location>
        <begin position="42"/>
        <end position="62"/>
    </location>
</feature>